<proteinExistence type="predicted"/>
<dbReference type="SUPFAM" id="SSF51556">
    <property type="entry name" value="Metallo-dependent hydrolases"/>
    <property type="match status" value="1"/>
</dbReference>
<gene>
    <name evidence="1" type="ORF">HNR02_005099</name>
</gene>
<keyword evidence="1" id="KW-0378">Hydrolase</keyword>
<dbReference type="GO" id="GO:0016788">
    <property type="term" value="F:hydrolase activity, acting on ester bonds"/>
    <property type="evidence" value="ECO:0007669"/>
    <property type="project" value="InterPro"/>
</dbReference>
<name>A0A853BBM3_9PSEU</name>
<dbReference type="GO" id="GO:0005829">
    <property type="term" value="C:cytosol"/>
    <property type="evidence" value="ECO:0007669"/>
    <property type="project" value="TreeGrafter"/>
</dbReference>
<dbReference type="Proteomes" id="UP000549616">
    <property type="component" value="Unassembled WGS sequence"/>
</dbReference>
<accession>A0A853BBM3</accession>
<organism evidence="1 2">
    <name type="scientific">Amycolatopsis endophytica</name>
    <dbReference type="NCBI Taxonomy" id="860233"/>
    <lineage>
        <taxon>Bacteria</taxon>
        <taxon>Bacillati</taxon>
        <taxon>Actinomycetota</taxon>
        <taxon>Actinomycetes</taxon>
        <taxon>Pseudonocardiales</taxon>
        <taxon>Pseudonocardiaceae</taxon>
        <taxon>Amycolatopsis</taxon>
    </lineage>
</organism>
<sequence>MSLCPDLPRLDCHAHIAPDVTAEQIRRLGECVVFAVSRTLDEGYAALRRHDERLIWGWGAHPAAPEALETFTAERAATLTRRLSLVGEIGLDRRGSKEWQAEVFAAALEVAQGRPVLISVHSTGRTAAVIDAVRAHPHPGLILHWFLGTPAEVASAVAVGCYFSINAAMPTDVLLHIPPDRMLPETDFPAGRRRGGGRMPGDTEPVEAKVGELLDMTPSQVRQLFWRNLRDISVASGALERYPDFVADILLTL</sequence>
<evidence type="ECO:0000313" key="2">
    <source>
        <dbReference type="Proteomes" id="UP000549616"/>
    </source>
</evidence>
<dbReference type="InterPro" id="IPR001130">
    <property type="entry name" value="TatD-like"/>
</dbReference>
<dbReference type="Gene3D" id="3.20.20.140">
    <property type="entry name" value="Metal-dependent hydrolases"/>
    <property type="match status" value="1"/>
</dbReference>
<dbReference type="PANTHER" id="PTHR46124:SF2">
    <property type="entry name" value="D-AMINOACYL-TRNA DEACYLASE"/>
    <property type="match status" value="1"/>
</dbReference>
<dbReference type="EC" id="3.1.21.-" evidence="1"/>
<keyword evidence="2" id="KW-1185">Reference proteome</keyword>
<dbReference type="Pfam" id="PF01026">
    <property type="entry name" value="TatD_DNase"/>
    <property type="match status" value="1"/>
</dbReference>
<dbReference type="AlphaFoldDB" id="A0A853BBM3"/>
<evidence type="ECO:0000313" key="1">
    <source>
        <dbReference type="EMBL" id="NYI91776.1"/>
    </source>
</evidence>
<comment type="caution">
    <text evidence="1">The sequence shown here is derived from an EMBL/GenBank/DDBJ whole genome shotgun (WGS) entry which is preliminary data.</text>
</comment>
<dbReference type="EMBL" id="JACCFK010000001">
    <property type="protein sequence ID" value="NYI91776.1"/>
    <property type="molecule type" value="Genomic_DNA"/>
</dbReference>
<dbReference type="PANTHER" id="PTHR46124">
    <property type="entry name" value="D-AMINOACYL-TRNA DEACYLASE"/>
    <property type="match status" value="1"/>
</dbReference>
<dbReference type="RefSeq" id="WP_179775618.1">
    <property type="nucleotide sequence ID" value="NZ_JACCFK010000001.1"/>
</dbReference>
<protein>
    <submittedName>
        <fullName evidence="1">TatD DNase family protein</fullName>
        <ecNumber evidence="1">3.1.21.-</ecNumber>
    </submittedName>
</protein>
<dbReference type="InterPro" id="IPR032466">
    <property type="entry name" value="Metal_Hydrolase"/>
</dbReference>
<reference evidence="1 2" key="1">
    <citation type="submission" date="2020-07" db="EMBL/GenBank/DDBJ databases">
        <title>Sequencing the genomes of 1000 actinobacteria strains.</title>
        <authorList>
            <person name="Klenk H.-P."/>
        </authorList>
    </citation>
    <scope>NUCLEOTIDE SEQUENCE [LARGE SCALE GENOMIC DNA]</scope>
    <source>
        <strain evidence="1 2">DSM 104006</strain>
    </source>
</reference>